<reference evidence="1 2" key="1">
    <citation type="submission" date="2020-08" db="EMBL/GenBank/DDBJ databases">
        <title>Sequencing the genomes of 1000 actinobacteria strains.</title>
        <authorList>
            <person name="Klenk H.-P."/>
        </authorList>
    </citation>
    <scope>NUCLEOTIDE SEQUENCE [LARGE SCALE GENOMIC DNA]</scope>
    <source>
        <strain evidence="1 2">DSM 45886</strain>
    </source>
</reference>
<dbReference type="EMBL" id="JACHJW010000001">
    <property type="protein sequence ID" value="MBB4958946.1"/>
    <property type="molecule type" value="Genomic_DNA"/>
</dbReference>
<evidence type="ECO:0000313" key="2">
    <source>
        <dbReference type="Proteomes" id="UP000578819"/>
    </source>
</evidence>
<gene>
    <name evidence="1" type="ORF">FHR38_002679</name>
</gene>
<evidence type="ECO:0000313" key="1">
    <source>
        <dbReference type="EMBL" id="MBB4958946.1"/>
    </source>
</evidence>
<name>A0A7W7SQZ9_9ACTN</name>
<proteinExistence type="predicted"/>
<sequence>MADQLASPQDLASLLGLVWADLDAGQQASLTMLVEVGTAVVQAEPRQRLVAVADDSITLLGDTGSWLWLPQRPVTAVTSVTLDGEPISDWQRFGSRLWRAGGWAAGAYRPSTVAVVYSHGYAPDAQGLQLARGAVLAVVRDWAANPSAATSLKIDDYAETYSAIAARFEASTHLRTALRRQYGQRGGLAKIGGG</sequence>
<comment type="caution">
    <text evidence="1">The sequence shown here is derived from an EMBL/GenBank/DDBJ whole genome shotgun (WGS) entry which is preliminary data.</text>
</comment>
<organism evidence="1 2">
    <name type="scientific">Micromonospora polyrhachis</name>
    <dbReference type="NCBI Taxonomy" id="1282883"/>
    <lineage>
        <taxon>Bacteria</taxon>
        <taxon>Bacillati</taxon>
        <taxon>Actinomycetota</taxon>
        <taxon>Actinomycetes</taxon>
        <taxon>Micromonosporales</taxon>
        <taxon>Micromonosporaceae</taxon>
        <taxon>Micromonospora</taxon>
    </lineage>
</organism>
<accession>A0A7W7SQZ9</accession>
<protein>
    <submittedName>
        <fullName evidence="1">Uncharacterized protein</fullName>
    </submittedName>
</protein>
<dbReference type="Proteomes" id="UP000578819">
    <property type="component" value="Unassembled WGS sequence"/>
</dbReference>
<dbReference type="AlphaFoldDB" id="A0A7W7SQZ9"/>
<dbReference type="RefSeq" id="WP_184534958.1">
    <property type="nucleotide sequence ID" value="NZ_JACHJW010000001.1"/>
</dbReference>
<keyword evidence="2" id="KW-1185">Reference proteome</keyword>